<reference evidence="1 2" key="1">
    <citation type="submission" date="2018-06" db="EMBL/GenBank/DDBJ databases">
        <authorList>
            <consortium name="Pathogen Informatics"/>
            <person name="Doyle S."/>
        </authorList>
    </citation>
    <scope>NUCLEOTIDE SEQUENCE [LARGE SCALE GENOMIC DNA]</scope>
    <source>
        <strain evidence="1 2">NCTC12376</strain>
    </source>
</reference>
<dbReference type="AlphaFoldDB" id="A0A378L2A6"/>
<accession>A0A378L2A6</accession>
<evidence type="ECO:0000313" key="2">
    <source>
        <dbReference type="Proteomes" id="UP000254230"/>
    </source>
</evidence>
<gene>
    <name evidence="1" type="ORF">NCTC12376_02068</name>
</gene>
<sequence length="56" mass="6574">MEYDGNGIWSMTGMGYGKWQEWERRVTGMGFRNNITGNSLLTVLNYPCFKIIIYME</sequence>
<organism evidence="1 2">
    <name type="scientific">Legionella quateirensis</name>
    <dbReference type="NCBI Taxonomy" id="45072"/>
    <lineage>
        <taxon>Bacteria</taxon>
        <taxon>Pseudomonadati</taxon>
        <taxon>Pseudomonadota</taxon>
        <taxon>Gammaproteobacteria</taxon>
        <taxon>Legionellales</taxon>
        <taxon>Legionellaceae</taxon>
        <taxon>Legionella</taxon>
    </lineage>
</organism>
<dbReference type="Proteomes" id="UP000254230">
    <property type="component" value="Unassembled WGS sequence"/>
</dbReference>
<dbReference type="EMBL" id="UGOW01000001">
    <property type="protein sequence ID" value="STY18250.1"/>
    <property type="molecule type" value="Genomic_DNA"/>
</dbReference>
<name>A0A378L2A6_9GAMM</name>
<evidence type="ECO:0000313" key="1">
    <source>
        <dbReference type="EMBL" id="STY18250.1"/>
    </source>
</evidence>
<protein>
    <submittedName>
        <fullName evidence="1">Uncharacterized protein</fullName>
    </submittedName>
</protein>
<proteinExistence type="predicted"/>